<dbReference type="Proteomes" id="UP000828048">
    <property type="component" value="Chromosome 6"/>
</dbReference>
<keyword evidence="2" id="KW-1185">Reference proteome</keyword>
<evidence type="ECO:0000313" key="1">
    <source>
        <dbReference type="EMBL" id="KAH7838241.1"/>
    </source>
</evidence>
<sequence length="151" mass="17149">MATSEYEHSSIPATVKNIFNLRSFLSNRDAWAGSFHNIVQILKEPRTDCPVVYVALFAISMQLPTPVRTRETEANEDAKLTEFQQELVQLTTMLKGEGILTNFSDEIRKWTVKQGYEYMKDVVKSFFKAGNVAKKMGVNEQQIVKPTGQNV</sequence>
<protein>
    <submittedName>
        <fullName evidence="1">Uncharacterized protein</fullName>
    </submittedName>
</protein>
<evidence type="ECO:0000313" key="2">
    <source>
        <dbReference type="Proteomes" id="UP000828048"/>
    </source>
</evidence>
<accession>A0ACB7XC26</accession>
<name>A0ACB7XC26_9ERIC</name>
<dbReference type="EMBL" id="CM037156">
    <property type="protein sequence ID" value="KAH7838241.1"/>
    <property type="molecule type" value="Genomic_DNA"/>
</dbReference>
<reference evidence="1 2" key="1">
    <citation type="journal article" date="2021" name="Hortic Res">
        <title>High-quality reference genome and annotation aids understanding of berry development for evergreen blueberry (Vaccinium darrowii).</title>
        <authorList>
            <person name="Yu J."/>
            <person name="Hulse-Kemp A.M."/>
            <person name="Babiker E."/>
            <person name="Staton M."/>
        </authorList>
    </citation>
    <scope>NUCLEOTIDE SEQUENCE [LARGE SCALE GENOMIC DNA]</scope>
    <source>
        <strain evidence="2">cv. NJ 8807/NJ 8810</strain>
        <tissue evidence="1">Young leaf</tissue>
    </source>
</reference>
<gene>
    <name evidence="1" type="ORF">Vadar_023899</name>
</gene>
<comment type="caution">
    <text evidence="1">The sequence shown here is derived from an EMBL/GenBank/DDBJ whole genome shotgun (WGS) entry which is preliminary data.</text>
</comment>
<organism evidence="1 2">
    <name type="scientific">Vaccinium darrowii</name>
    <dbReference type="NCBI Taxonomy" id="229202"/>
    <lineage>
        <taxon>Eukaryota</taxon>
        <taxon>Viridiplantae</taxon>
        <taxon>Streptophyta</taxon>
        <taxon>Embryophyta</taxon>
        <taxon>Tracheophyta</taxon>
        <taxon>Spermatophyta</taxon>
        <taxon>Magnoliopsida</taxon>
        <taxon>eudicotyledons</taxon>
        <taxon>Gunneridae</taxon>
        <taxon>Pentapetalae</taxon>
        <taxon>asterids</taxon>
        <taxon>Ericales</taxon>
        <taxon>Ericaceae</taxon>
        <taxon>Vaccinioideae</taxon>
        <taxon>Vaccinieae</taxon>
        <taxon>Vaccinium</taxon>
    </lineage>
</organism>
<proteinExistence type="predicted"/>